<sequence length="104" mass="11803">VCTCVCLGAWKCRKAHVNAERDSADVWPNKWGFLTHLYEEVRPSMCVCALFVRRQVGASPPVPQTSQAVIGWRSAHAHLGLEMSGMLQHGRRSFLKELCWPRRV</sequence>
<name>A0A3Q2XXZ4_HIPCM</name>
<dbReference type="PANTHER" id="PTHR31909:SF3">
    <property type="entry name" value="SIMILAR TO PROTEIN C20ORF85 HOMOLOG"/>
    <property type="match status" value="1"/>
</dbReference>
<dbReference type="OMA" id="STCRIET"/>
<dbReference type="Proteomes" id="UP000264820">
    <property type="component" value="Unplaced"/>
</dbReference>
<dbReference type="InterPro" id="IPR020339">
    <property type="entry name" value="C20orf85-like"/>
</dbReference>
<accession>A0A3Q2XXZ4</accession>
<protein>
    <submittedName>
        <fullName evidence="1">Uncharacterized protein</fullName>
    </submittedName>
</protein>
<reference evidence="1" key="1">
    <citation type="submission" date="2025-08" db="UniProtKB">
        <authorList>
            <consortium name="Ensembl"/>
        </authorList>
    </citation>
    <scope>IDENTIFICATION</scope>
</reference>
<reference evidence="1" key="2">
    <citation type="submission" date="2025-09" db="UniProtKB">
        <authorList>
            <consortium name="Ensembl"/>
        </authorList>
    </citation>
    <scope>IDENTIFICATION</scope>
</reference>
<proteinExistence type="predicted"/>
<evidence type="ECO:0000313" key="2">
    <source>
        <dbReference type="Proteomes" id="UP000264820"/>
    </source>
</evidence>
<dbReference type="PANTHER" id="PTHR31909">
    <property type="entry name" value="CHROMOSOME 20 ORF85 FAMILY MEMBER"/>
    <property type="match status" value="1"/>
</dbReference>
<dbReference type="Ensembl" id="ENSHCOT00000016072.1">
    <property type="protein sequence ID" value="ENSHCOP00000009845.1"/>
    <property type="gene ID" value="ENSHCOG00000012352.1"/>
</dbReference>
<organism evidence="1 2">
    <name type="scientific">Hippocampus comes</name>
    <name type="common">Tiger tail seahorse</name>
    <dbReference type="NCBI Taxonomy" id="109280"/>
    <lineage>
        <taxon>Eukaryota</taxon>
        <taxon>Metazoa</taxon>
        <taxon>Chordata</taxon>
        <taxon>Craniata</taxon>
        <taxon>Vertebrata</taxon>
        <taxon>Euteleostomi</taxon>
        <taxon>Actinopterygii</taxon>
        <taxon>Neopterygii</taxon>
        <taxon>Teleostei</taxon>
        <taxon>Neoteleostei</taxon>
        <taxon>Acanthomorphata</taxon>
        <taxon>Syngnathiaria</taxon>
        <taxon>Syngnathiformes</taxon>
        <taxon>Syngnathoidei</taxon>
        <taxon>Syngnathidae</taxon>
        <taxon>Hippocampus</taxon>
    </lineage>
</organism>
<dbReference type="AlphaFoldDB" id="A0A3Q2XXZ4"/>
<dbReference type="Pfam" id="PF14945">
    <property type="entry name" value="LLC1"/>
    <property type="match status" value="1"/>
</dbReference>
<dbReference type="GeneTree" id="ENSGT00940000177309"/>
<keyword evidence="2" id="KW-1185">Reference proteome</keyword>
<evidence type="ECO:0000313" key="1">
    <source>
        <dbReference type="Ensembl" id="ENSHCOP00000009845.1"/>
    </source>
</evidence>
<dbReference type="STRING" id="109280.ENSHCOP00000009845"/>